<proteinExistence type="predicted"/>
<dbReference type="SMART" id="SM00154">
    <property type="entry name" value="ZnF_AN1"/>
    <property type="match status" value="2"/>
</dbReference>
<sequence>MAWLSDKGVHCHHSYCKQLDFLPFKCESCKLEFCSEHYRPEEHSCLGPPKVDKRVMICPYCLENIQMIGGEDPNISWQERHAPHCRPSMYEKRKQQSRGTTCPVSGCREKLTEISSFRCRHCNQTVCLQHRSQEDHICRKESTKSKKPKATTVRYQAKTAKPLARFGTFTKELEATAHRRKQGYNSQKPSPNHPPQTKKTLSEKSHRWCSIQ</sequence>
<dbReference type="Pfam" id="PF01428">
    <property type="entry name" value="zf-AN1"/>
    <property type="match status" value="2"/>
</dbReference>
<evidence type="ECO:0000256" key="5">
    <source>
        <dbReference type="SAM" id="MobiDB-lite"/>
    </source>
</evidence>
<evidence type="ECO:0000259" key="6">
    <source>
        <dbReference type="PROSITE" id="PS51039"/>
    </source>
</evidence>
<feature type="compositionally biased region" description="Polar residues" evidence="5">
    <location>
        <begin position="183"/>
        <end position="199"/>
    </location>
</feature>
<feature type="domain" description="AN1-type" evidence="6">
    <location>
        <begin position="5"/>
        <end position="53"/>
    </location>
</feature>
<dbReference type="InterPro" id="IPR000058">
    <property type="entry name" value="Znf_AN1"/>
</dbReference>
<dbReference type="SUPFAM" id="SSF118310">
    <property type="entry name" value="AN1-like Zinc finger"/>
    <property type="match status" value="2"/>
</dbReference>
<reference evidence="7 8" key="1">
    <citation type="journal article" date="2020" name="bioRxiv">
        <title>Metabolic contributions of an alphaproteobacterial endosymbiont in the apicomplexan Cardiosporidium cionae.</title>
        <authorList>
            <person name="Hunter E.S."/>
            <person name="Paight C.J."/>
            <person name="Lane C.E."/>
        </authorList>
    </citation>
    <scope>NUCLEOTIDE SEQUENCE [LARGE SCALE GENOMIC DNA]</scope>
    <source>
        <strain evidence="7">ESH_2018</strain>
    </source>
</reference>
<dbReference type="Gene3D" id="4.10.1110.10">
    <property type="entry name" value="AN1-like Zinc finger"/>
    <property type="match status" value="2"/>
</dbReference>
<gene>
    <name evidence="7" type="ORF">IE077_003688</name>
</gene>
<evidence type="ECO:0000256" key="4">
    <source>
        <dbReference type="PROSITE-ProRule" id="PRU00449"/>
    </source>
</evidence>
<protein>
    <submittedName>
        <fullName evidence="7">AN1 family Zinc finger domain-containing protein</fullName>
    </submittedName>
</protein>
<name>A0ABQ7JEZ8_9APIC</name>
<evidence type="ECO:0000256" key="2">
    <source>
        <dbReference type="ARBA" id="ARBA00022771"/>
    </source>
</evidence>
<evidence type="ECO:0000313" key="7">
    <source>
        <dbReference type="EMBL" id="KAF8822465.1"/>
    </source>
</evidence>
<organism evidence="7 8">
    <name type="scientific">Cardiosporidium cionae</name>
    <dbReference type="NCBI Taxonomy" id="476202"/>
    <lineage>
        <taxon>Eukaryota</taxon>
        <taxon>Sar</taxon>
        <taxon>Alveolata</taxon>
        <taxon>Apicomplexa</taxon>
        <taxon>Aconoidasida</taxon>
        <taxon>Nephromycida</taxon>
        <taxon>Cardiosporidium</taxon>
    </lineage>
</organism>
<dbReference type="PROSITE" id="PS51039">
    <property type="entry name" value="ZF_AN1"/>
    <property type="match status" value="2"/>
</dbReference>
<accession>A0ABQ7JEZ8</accession>
<evidence type="ECO:0000256" key="1">
    <source>
        <dbReference type="ARBA" id="ARBA00022723"/>
    </source>
</evidence>
<feature type="domain" description="AN1-type" evidence="6">
    <location>
        <begin position="96"/>
        <end position="146"/>
    </location>
</feature>
<keyword evidence="1" id="KW-0479">Metal-binding</keyword>
<keyword evidence="2 4" id="KW-0863">Zinc-finger</keyword>
<keyword evidence="8" id="KW-1185">Reference proteome</keyword>
<dbReference type="InterPro" id="IPR035896">
    <property type="entry name" value="AN1-like_Znf"/>
</dbReference>
<dbReference type="PANTHER" id="PTHR14677">
    <property type="entry name" value="ARSENITE INDUCUBLE RNA ASSOCIATED PROTEIN AIP-1-RELATED"/>
    <property type="match status" value="1"/>
</dbReference>
<feature type="region of interest" description="Disordered" evidence="5">
    <location>
        <begin position="173"/>
        <end position="212"/>
    </location>
</feature>
<dbReference type="EMBL" id="JADAQX010000051">
    <property type="protein sequence ID" value="KAF8822465.1"/>
    <property type="molecule type" value="Genomic_DNA"/>
</dbReference>
<dbReference type="PANTHER" id="PTHR14677:SF20">
    <property type="entry name" value="ZINC FINGER AN1-TYPE CONTAINING 2A-RELATED"/>
    <property type="match status" value="1"/>
</dbReference>
<dbReference type="Proteomes" id="UP000823046">
    <property type="component" value="Unassembled WGS sequence"/>
</dbReference>
<evidence type="ECO:0000313" key="8">
    <source>
        <dbReference type="Proteomes" id="UP000823046"/>
    </source>
</evidence>
<comment type="caution">
    <text evidence="7">The sequence shown here is derived from an EMBL/GenBank/DDBJ whole genome shotgun (WGS) entry which is preliminary data.</text>
</comment>
<evidence type="ECO:0000256" key="3">
    <source>
        <dbReference type="ARBA" id="ARBA00022833"/>
    </source>
</evidence>
<keyword evidence="3" id="KW-0862">Zinc</keyword>